<dbReference type="VEuPathDB" id="MicrosporidiaDB:HERIO_641"/>
<dbReference type="InterPro" id="IPR000477">
    <property type="entry name" value="RT_dom"/>
</dbReference>
<evidence type="ECO:0000256" key="5">
    <source>
        <dbReference type="ARBA" id="ARBA00022801"/>
    </source>
</evidence>
<keyword evidence="5" id="KW-0378">Hydrolase</keyword>
<dbReference type="GO" id="GO:0005634">
    <property type="term" value="C:nucleus"/>
    <property type="evidence" value="ECO:0007669"/>
    <property type="project" value="UniProtKB-ARBA"/>
</dbReference>
<dbReference type="Pfam" id="PF17917">
    <property type="entry name" value="RT_RNaseH"/>
    <property type="match status" value="1"/>
</dbReference>
<proteinExistence type="predicted"/>
<dbReference type="PROSITE" id="PS50994">
    <property type="entry name" value="INTEGRASE"/>
    <property type="match status" value="1"/>
</dbReference>
<dbReference type="Pfam" id="PF00078">
    <property type="entry name" value="RVT_1"/>
    <property type="match status" value="1"/>
</dbReference>
<dbReference type="InterPro" id="IPR041588">
    <property type="entry name" value="Integrase_H2C2"/>
</dbReference>
<feature type="domain" description="Reverse transcriptase" evidence="7">
    <location>
        <begin position="1"/>
        <end position="65"/>
    </location>
</feature>
<dbReference type="InterPro" id="IPR043502">
    <property type="entry name" value="DNA/RNA_pol_sf"/>
</dbReference>
<dbReference type="EMBL" id="LVKB01000020">
    <property type="protein sequence ID" value="ORD97513.1"/>
    <property type="molecule type" value="Genomic_DNA"/>
</dbReference>
<dbReference type="GO" id="GO:0003964">
    <property type="term" value="F:RNA-directed DNA polymerase activity"/>
    <property type="evidence" value="ECO:0007669"/>
    <property type="project" value="UniProtKB-KW"/>
</dbReference>
<keyword evidence="10" id="KW-1185">Reference proteome</keyword>
<comment type="caution">
    <text evidence="9">The sequence shown here is derived from an EMBL/GenBank/DDBJ whole genome shotgun (WGS) entry which is preliminary data.</text>
</comment>
<dbReference type="InterPro" id="IPR036397">
    <property type="entry name" value="RNaseH_sf"/>
</dbReference>
<reference evidence="9 10" key="1">
    <citation type="journal article" date="2017" name="Environ. Microbiol.">
        <title>Decay of the glycolytic pathway and adaptation to intranuclear parasitism within Enterocytozoonidae microsporidia.</title>
        <authorList>
            <person name="Wiredu Boakye D."/>
            <person name="Jaroenlak P."/>
            <person name="Prachumwat A."/>
            <person name="Williams T.A."/>
            <person name="Bateman K.S."/>
            <person name="Itsathitphaisarn O."/>
            <person name="Sritunyalucksana K."/>
            <person name="Paszkiewicz K.H."/>
            <person name="Moore K.A."/>
            <person name="Stentiford G.D."/>
            <person name="Williams B.A."/>
        </authorList>
    </citation>
    <scope>NUCLEOTIDE SEQUENCE [LARGE SCALE GENOMIC DNA]</scope>
    <source>
        <strain evidence="9 10">GB1</strain>
    </source>
</reference>
<evidence type="ECO:0000313" key="9">
    <source>
        <dbReference type="EMBL" id="ORD97513.1"/>
    </source>
</evidence>
<dbReference type="InterPro" id="IPR041373">
    <property type="entry name" value="RT_RNaseH"/>
</dbReference>
<dbReference type="GO" id="GO:0003676">
    <property type="term" value="F:nucleic acid binding"/>
    <property type="evidence" value="ECO:0007669"/>
    <property type="project" value="InterPro"/>
</dbReference>
<evidence type="ECO:0000256" key="6">
    <source>
        <dbReference type="ARBA" id="ARBA00022918"/>
    </source>
</evidence>
<dbReference type="GO" id="GO:0004519">
    <property type="term" value="F:endonuclease activity"/>
    <property type="evidence" value="ECO:0007669"/>
    <property type="project" value="UniProtKB-KW"/>
</dbReference>
<keyword evidence="2" id="KW-0548">Nucleotidyltransferase</keyword>
<keyword evidence="6" id="KW-0695">RNA-directed DNA polymerase</keyword>
<dbReference type="Pfam" id="PF17921">
    <property type="entry name" value="Integrase_H2C2"/>
    <property type="match status" value="1"/>
</dbReference>
<evidence type="ECO:0000256" key="2">
    <source>
        <dbReference type="ARBA" id="ARBA00022695"/>
    </source>
</evidence>
<evidence type="ECO:0000313" key="10">
    <source>
        <dbReference type="Proteomes" id="UP000192356"/>
    </source>
</evidence>
<evidence type="ECO:0000256" key="3">
    <source>
        <dbReference type="ARBA" id="ARBA00022722"/>
    </source>
</evidence>
<keyword evidence="4" id="KW-0255">Endonuclease</keyword>
<dbReference type="VEuPathDB" id="MicrosporidiaDB:A0H76_1359"/>
<protein>
    <submittedName>
        <fullName evidence="9">TF29</fullName>
    </submittedName>
</protein>
<dbReference type="Pfam" id="PF00665">
    <property type="entry name" value="rve"/>
    <property type="match status" value="1"/>
</dbReference>
<dbReference type="Gene3D" id="3.30.70.270">
    <property type="match status" value="2"/>
</dbReference>
<evidence type="ECO:0000256" key="4">
    <source>
        <dbReference type="ARBA" id="ARBA00022759"/>
    </source>
</evidence>
<evidence type="ECO:0000259" key="7">
    <source>
        <dbReference type="PROSITE" id="PS50878"/>
    </source>
</evidence>
<keyword evidence="1" id="KW-0808">Transferase</keyword>
<dbReference type="InterPro" id="IPR001584">
    <property type="entry name" value="Integrase_cat-core"/>
</dbReference>
<dbReference type="GO" id="GO:0015074">
    <property type="term" value="P:DNA integration"/>
    <property type="evidence" value="ECO:0007669"/>
    <property type="project" value="InterPro"/>
</dbReference>
<dbReference type="GO" id="GO:0016787">
    <property type="term" value="F:hydrolase activity"/>
    <property type="evidence" value="ECO:0007669"/>
    <property type="project" value="UniProtKB-KW"/>
</dbReference>
<dbReference type="InterPro" id="IPR012337">
    <property type="entry name" value="RNaseH-like_sf"/>
</dbReference>
<organism evidence="9 10">
    <name type="scientific">Hepatospora eriocheir</name>
    <dbReference type="NCBI Taxonomy" id="1081669"/>
    <lineage>
        <taxon>Eukaryota</taxon>
        <taxon>Fungi</taxon>
        <taxon>Fungi incertae sedis</taxon>
        <taxon>Microsporidia</taxon>
        <taxon>Hepatosporidae</taxon>
        <taxon>Hepatospora</taxon>
    </lineage>
</organism>
<feature type="domain" description="Integrase catalytic" evidence="8">
    <location>
        <begin position="367"/>
        <end position="526"/>
    </location>
</feature>
<dbReference type="SUPFAM" id="SSF53098">
    <property type="entry name" value="Ribonuclease H-like"/>
    <property type="match status" value="1"/>
</dbReference>
<dbReference type="OrthoDB" id="2194544at2759"/>
<dbReference type="InterPro" id="IPR050951">
    <property type="entry name" value="Retrovirus_Pol_polyprotein"/>
</dbReference>
<dbReference type="Proteomes" id="UP000192356">
    <property type="component" value="Unassembled WGS sequence"/>
</dbReference>
<accession>A0A1X0QCV8</accession>
<dbReference type="Gene3D" id="3.30.420.10">
    <property type="entry name" value="Ribonuclease H-like superfamily/Ribonuclease H"/>
    <property type="match status" value="2"/>
</dbReference>
<evidence type="ECO:0000256" key="1">
    <source>
        <dbReference type="ARBA" id="ARBA00022679"/>
    </source>
</evidence>
<dbReference type="AlphaFoldDB" id="A0A1X0QCV8"/>
<dbReference type="PANTHER" id="PTHR37984">
    <property type="entry name" value="PROTEIN CBG26694"/>
    <property type="match status" value="1"/>
</dbReference>
<evidence type="ECO:0000259" key="8">
    <source>
        <dbReference type="PROSITE" id="PS50994"/>
    </source>
</evidence>
<dbReference type="CDD" id="cd09274">
    <property type="entry name" value="RNase_HI_RT_Ty3"/>
    <property type="match status" value="1"/>
</dbReference>
<sequence>MEILLNEFEFVKIFVDDILIFSENLEKHLEHIRKVCERIISKGGKINFEKSHFGLKEVNYLGMFISKSGIRADIKRIEVWKEKGITSKKKLRSFLGITNWYRKFVPLMSELTSKLNKKLVKENKEFKWEEADELDKRRILKAINENTLLKHINTKENFTLSTDASEIGISGILRQESGVVGIYSKKLSGSELNYTIPEKELYAIIKSVLHFKKIIWGRKFVIETDSKDIVTLKNKNDNRLNRWMSILGEYNYNFQHIKGNENNMADALSRGEIRLIRSGEVTNWKEKWKKGERDGKGRIIIKEEDGEEFLEELHIILLHAGETKLYNSIKTYYQVEGVKKKIEKICKECKEQKHQRNNYHTGKGILFKENCNDTVSSDIVGPFPLLKGGKKVNFYGITFIDLCSRYSKVKFMTKIRGEDVILAFDVKWISEFGKPKVLYTDQGRQYISETLRKYLEKEGIELKLNTAYNPAGNGVSEKLNQTINFCCRLYEFKNLEELEEIIEIGFNSSTCRTTGYAPSEIMKGMNLLDVEDRIIKVNMEEVKERMQTAHKFNEEEENKNKKRLIEAKVNDLVYLKNEIRGKTDALNLGPFKILEVGKMGNAVKIDYGRKTEWVNLRRVINFKEGEIAVS</sequence>
<dbReference type="PROSITE" id="PS50878">
    <property type="entry name" value="RT_POL"/>
    <property type="match status" value="1"/>
</dbReference>
<dbReference type="PANTHER" id="PTHR37984:SF5">
    <property type="entry name" value="PROTEIN NYNRIN-LIKE"/>
    <property type="match status" value="1"/>
</dbReference>
<dbReference type="InterPro" id="IPR043128">
    <property type="entry name" value="Rev_trsase/Diguanyl_cyclase"/>
</dbReference>
<keyword evidence="3" id="KW-0540">Nuclease</keyword>
<dbReference type="Gene3D" id="1.10.340.70">
    <property type="match status" value="1"/>
</dbReference>
<gene>
    <name evidence="9" type="primary">TF29</name>
    <name evidence="9" type="ORF">HERIO_641</name>
</gene>
<dbReference type="SUPFAM" id="SSF56672">
    <property type="entry name" value="DNA/RNA polymerases"/>
    <property type="match status" value="1"/>
</dbReference>
<name>A0A1X0QCV8_9MICR</name>